<dbReference type="SUPFAM" id="SSF55816">
    <property type="entry name" value="5'-nucleotidase (syn. UDP-sugar hydrolase), C-terminal domain"/>
    <property type="match status" value="1"/>
</dbReference>
<dbReference type="InterPro" id="IPR029052">
    <property type="entry name" value="Metallo-depent_PP-like"/>
</dbReference>
<keyword evidence="7" id="KW-1185">Reference proteome</keyword>
<protein>
    <submittedName>
        <fullName evidence="6">5'-nucleotidase</fullName>
    </submittedName>
</protein>
<feature type="domain" description="5'-Nucleotidase C-terminal" evidence="5">
    <location>
        <begin position="444"/>
        <end position="593"/>
    </location>
</feature>
<evidence type="ECO:0000256" key="3">
    <source>
        <dbReference type="RuleBase" id="RU362119"/>
    </source>
</evidence>
<dbReference type="GO" id="GO:0000166">
    <property type="term" value="F:nucleotide binding"/>
    <property type="evidence" value="ECO:0007669"/>
    <property type="project" value="UniProtKB-KW"/>
</dbReference>
<comment type="similarity">
    <text evidence="1 3">Belongs to the 5'-nucleotidase family.</text>
</comment>
<dbReference type="Pfam" id="PF00149">
    <property type="entry name" value="Metallophos"/>
    <property type="match status" value="1"/>
</dbReference>
<dbReference type="InterPro" id="IPR036907">
    <property type="entry name" value="5'-Nucleotdase_C_sf"/>
</dbReference>
<dbReference type="Pfam" id="PF02872">
    <property type="entry name" value="5_nucleotid_C"/>
    <property type="match status" value="1"/>
</dbReference>
<dbReference type="PROSITE" id="PS00786">
    <property type="entry name" value="5_NUCLEOTIDASE_2"/>
    <property type="match status" value="1"/>
</dbReference>
<accession>A0A317RHE1</accession>
<dbReference type="InterPro" id="IPR006179">
    <property type="entry name" value="5_nucleotidase/apyrase"/>
</dbReference>
<dbReference type="PANTHER" id="PTHR11575:SF24">
    <property type="entry name" value="5'-NUCLEOTIDASE"/>
    <property type="match status" value="1"/>
</dbReference>
<gene>
    <name evidence="6" type="ORF">DFR36_1018</name>
</gene>
<dbReference type="GO" id="GO:0009166">
    <property type="term" value="P:nucleotide catabolic process"/>
    <property type="evidence" value="ECO:0007669"/>
    <property type="project" value="InterPro"/>
</dbReference>
<evidence type="ECO:0000256" key="2">
    <source>
        <dbReference type="ARBA" id="ARBA00022729"/>
    </source>
</evidence>
<evidence type="ECO:0000256" key="1">
    <source>
        <dbReference type="ARBA" id="ARBA00006654"/>
    </source>
</evidence>
<dbReference type="GO" id="GO:0046872">
    <property type="term" value="F:metal ion binding"/>
    <property type="evidence" value="ECO:0007669"/>
    <property type="project" value="InterPro"/>
</dbReference>
<dbReference type="InterPro" id="IPR004843">
    <property type="entry name" value="Calcineurin-like_PHP"/>
</dbReference>
<dbReference type="Proteomes" id="UP000246483">
    <property type="component" value="Unassembled WGS sequence"/>
</dbReference>
<keyword evidence="3" id="KW-0378">Hydrolase</keyword>
<comment type="caution">
    <text evidence="6">The sequence shown here is derived from an EMBL/GenBank/DDBJ whole genome shotgun (WGS) entry which is preliminary data.</text>
</comment>
<dbReference type="PRINTS" id="PR01607">
    <property type="entry name" value="APYRASEFAMLY"/>
</dbReference>
<dbReference type="GO" id="GO:0008253">
    <property type="term" value="F:5'-nucleotidase activity"/>
    <property type="evidence" value="ECO:0007669"/>
    <property type="project" value="TreeGrafter"/>
</dbReference>
<dbReference type="PANTHER" id="PTHR11575">
    <property type="entry name" value="5'-NUCLEOTIDASE-RELATED"/>
    <property type="match status" value="1"/>
</dbReference>
<evidence type="ECO:0000313" key="6">
    <source>
        <dbReference type="EMBL" id="PWW48506.1"/>
    </source>
</evidence>
<sequence>MVMVTDPGARFFSWCRQRAGSAAALALAVLLAACAGPRAIPEAGGDGAFRLTILHLNDHHSNLQPRAGTVQLDDGSGQRVPVAMEVGGYARVVSALEELSAAAGPNVLRLHAGDALTGTLYFNRAGEPGEADAALMDVACFDAFTLGNHEFDKGDSALRGFVERLGRGRCPTPVLSANVRFGAQSALHPSRAPDMVRPSVVLRRGGQDIGIVGVTVAYKTKVSSSPDADTQFDDEAAAVQREIDRLQARGIDKIIVLSHIGHDADLRLARGLRGVDVIVGGDSHTLLGPAAMVQAGIGTPTADYPVRMRGVEGQQVCVVQAAEFSQVLGELQLSFDARGELLSCEGTAHILVGQSMEVDGRTPAPGLFERLEASRAAAGFLRVTRPSAAAQAALAPFEARVAGFARTRVASVPQELCARRVPGGPDSMDYGRSSGACNAEGRVSQHGGDIQQLVAQAYLDVARLRYGGADVAVQNGGGVRTPLVGVVTAEQLIGALPFGNTLWRLDVTGAELKDMLEDGMEAVWGPGGSSGPYPYAAGLRFSVDATRARGERIAQLEVHDPESDSWRPIDPARLYRLFVPQYVARGGDGNPTLAAVPPERRLDIGVLDTDLFMDWIEQQPRDPATGLPVLKRLPLSSYSTQRFTDQQRSGS</sequence>
<organism evidence="6 7">
    <name type="scientific">Melaminivora alkalimesophila</name>
    <dbReference type="NCBI Taxonomy" id="1165852"/>
    <lineage>
        <taxon>Bacteria</taxon>
        <taxon>Pseudomonadati</taxon>
        <taxon>Pseudomonadota</taxon>
        <taxon>Betaproteobacteria</taxon>
        <taxon>Burkholderiales</taxon>
        <taxon>Comamonadaceae</taxon>
        <taxon>Melaminivora</taxon>
    </lineage>
</organism>
<dbReference type="GO" id="GO:0008768">
    <property type="term" value="F:UDP-sugar diphosphatase activity"/>
    <property type="evidence" value="ECO:0007669"/>
    <property type="project" value="TreeGrafter"/>
</dbReference>
<dbReference type="AlphaFoldDB" id="A0A317RHE1"/>
<evidence type="ECO:0000313" key="7">
    <source>
        <dbReference type="Proteomes" id="UP000246483"/>
    </source>
</evidence>
<dbReference type="SUPFAM" id="SSF56300">
    <property type="entry name" value="Metallo-dependent phosphatases"/>
    <property type="match status" value="1"/>
</dbReference>
<dbReference type="Gene3D" id="3.90.780.10">
    <property type="entry name" value="5'-Nucleotidase, C-terminal domain"/>
    <property type="match status" value="1"/>
</dbReference>
<proteinExistence type="inferred from homology"/>
<feature type="chain" id="PRO_5016192224" evidence="3">
    <location>
        <begin position="36"/>
        <end position="651"/>
    </location>
</feature>
<dbReference type="InterPro" id="IPR006146">
    <property type="entry name" value="5'-Nucleotdase_CS"/>
</dbReference>
<evidence type="ECO:0000259" key="4">
    <source>
        <dbReference type="Pfam" id="PF00149"/>
    </source>
</evidence>
<dbReference type="GO" id="GO:0030288">
    <property type="term" value="C:outer membrane-bounded periplasmic space"/>
    <property type="evidence" value="ECO:0007669"/>
    <property type="project" value="TreeGrafter"/>
</dbReference>
<name>A0A317RHE1_9BURK</name>
<keyword evidence="2 3" id="KW-0732">Signal</keyword>
<reference evidence="6 7" key="1">
    <citation type="submission" date="2018-05" db="EMBL/GenBank/DDBJ databases">
        <title>Genomic Encyclopedia of Type Strains, Phase IV (KMG-IV): sequencing the most valuable type-strain genomes for metagenomic binning, comparative biology and taxonomic classification.</title>
        <authorList>
            <person name="Goeker M."/>
        </authorList>
    </citation>
    <scope>NUCLEOTIDE SEQUENCE [LARGE SCALE GENOMIC DNA]</scope>
    <source>
        <strain evidence="6 7">DSM 26006</strain>
    </source>
</reference>
<dbReference type="Gene3D" id="3.60.21.10">
    <property type="match status" value="1"/>
</dbReference>
<keyword evidence="3" id="KW-0547">Nucleotide-binding</keyword>
<dbReference type="InterPro" id="IPR008334">
    <property type="entry name" value="5'-Nucleotdase_C"/>
</dbReference>
<feature type="domain" description="Calcineurin-like phosphoesterase" evidence="4">
    <location>
        <begin position="52"/>
        <end position="285"/>
    </location>
</feature>
<dbReference type="EMBL" id="QGUB01000001">
    <property type="protein sequence ID" value="PWW48506.1"/>
    <property type="molecule type" value="Genomic_DNA"/>
</dbReference>
<evidence type="ECO:0000259" key="5">
    <source>
        <dbReference type="Pfam" id="PF02872"/>
    </source>
</evidence>
<feature type="signal peptide" evidence="3">
    <location>
        <begin position="1"/>
        <end position="35"/>
    </location>
</feature>